<dbReference type="GO" id="GO:0008270">
    <property type="term" value="F:zinc ion binding"/>
    <property type="evidence" value="ECO:0007669"/>
    <property type="project" value="UniProtKB-KW"/>
</dbReference>
<reference evidence="11 12" key="1">
    <citation type="submission" date="2019-07" db="EMBL/GenBank/DDBJ databases">
        <authorList>
            <person name="Jastrzebski P J."/>
            <person name="Paukszto L."/>
            <person name="Jastrzebski P J."/>
        </authorList>
    </citation>
    <scope>NUCLEOTIDE SEQUENCE [LARGE SCALE GENOMIC DNA]</scope>
    <source>
        <strain evidence="11 12">WMS-il1</strain>
    </source>
</reference>
<feature type="domain" description="BTB" evidence="10">
    <location>
        <begin position="39"/>
        <end position="104"/>
    </location>
</feature>
<name>A0A564YDP1_HYMDI</name>
<dbReference type="InterPro" id="IPR011333">
    <property type="entry name" value="SKP1/BTB/POZ_sf"/>
</dbReference>
<dbReference type="InterPro" id="IPR000210">
    <property type="entry name" value="BTB/POZ_dom"/>
</dbReference>
<evidence type="ECO:0000256" key="7">
    <source>
        <dbReference type="ARBA" id="ARBA00023125"/>
    </source>
</evidence>
<organism evidence="11 12">
    <name type="scientific">Hymenolepis diminuta</name>
    <name type="common">Rat tapeworm</name>
    <dbReference type="NCBI Taxonomy" id="6216"/>
    <lineage>
        <taxon>Eukaryota</taxon>
        <taxon>Metazoa</taxon>
        <taxon>Spiralia</taxon>
        <taxon>Lophotrochozoa</taxon>
        <taxon>Platyhelminthes</taxon>
        <taxon>Cestoda</taxon>
        <taxon>Eucestoda</taxon>
        <taxon>Cyclophyllidea</taxon>
        <taxon>Hymenolepididae</taxon>
        <taxon>Hymenolepis</taxon>
    </lineage>
</organism>
<evidence type="ECO:0000256" key="3">
    <source>
        <dbReference type="ARBA" id="ARBA00022737"/>
    </source>
</evidence>
<keyword evidence="3" id="KW-0677">Repeat</keyword>
<keyword evidence="12" id="KW-1185">Reference proteome</keyword>
<keyword evidence="8" id="KW-0804">Transcription</keyword>
<keyword evidence="5" id="KW-0862">Zinc</keyword>
<dbReference type="PROSITE" id="PS50097">
    <property type="entry name" value="BTB"/>
    <property type="match status" value="1"/>
</dbReference>
<dbReference type="InterPro" id="IPR036404">
    <property type="entry name" value="Jacalin-like_lectin_dom_sf"/>
</dbReference>
<dbReference type="SMART" id="SM00225">
    <property type="entry name" value="BTB"/>
    <property type="match status" value="1"/>
</dbReference>
<evidence type="ECO:0000313" key="11">
    <source>
        <dbReference type="EMBL" id="VUZ45405.1"/>
    </source>
</evidence>
<dbReference type="GO" id="GO:0000981">
    <property type="term" value="F:DNA-binding transcription factor activity, RNA polymerase II-specific"/>
    <property type="evidence" value="ECO:0007669"/>
    <property type="project" value="TreeGrafter"/>
</dbReference>
<comment type="subcellular location">
    <subcellularLocation>
        <location evidence="1">Nucleus</location>
    </subcellularLocation>
</comment>
<evidence type="ECO:0000256" key="2">
    <source>
        <dbReference type="ARBA" id="ARBA00022723"/>
    </source>
</evidence>
<evidence type="ECO:0000256" key="8">
    <source>
        <dbReference type="ARBA" id="ARBA00023163"/>
    </source>
</evidence>
<evidence type="ECO:0000256" key="9">
    <source>
        <dbReference type="ARBA" id="ARBA00023242"/>
    </source>
</evidence>
<evidence type="ECO:0000256" key="5">
    <source>
        <dbReference type="ARBA" id="ARBA00022833"/>
    </source>
</evidence>
<dbReference type="Proteomes" id="UP000321570">
    <property type="component" value="Unassembled WGS sequence"/>
</dbReference>
<gene>
    <name evidence="11" type="ORF">WMSIL1_LOCUS5414</name>
</gene>
<protein>
    <recommendedName>
        <fullName evidence="10">BTB domain-containing protein</fullName>
    </recommendedName>
</protein>
<dbReference type="GO" id="GO:0005634">
    <property type="term" value="C:nucleus"/>
    <property type="evidence" value="ECO:0007669"/>
    <property type="project" value="UniProtKB-SubCell"/>
</dbReference>
<evidence type="ECO:0000256" key="4">
    <source>
        <dbReference type="ARBA" id="ARBA00022771"/>
    </source>
</evidence>
<keyword evidence="7" id="KW-0238">DNA-binding</keyword>
<dbReference type="Pfam" id="PF00651">
    <property type="entry name" value="BTB"/>
    <property type="match status" value="1"/>
</dbReference>
<dbReference type="SUPFAM" id="SSF54695">
    <property type="entry name" value="POZ domain"/>
    <property type="match status" value="1"/>
</dbReference>
<keyword evidence="6" id="KW-0805">Transcription regulation</keyword>
<dbReference type="InterPro" id="IPR050457">
    <property type="entry name" value="ZnFinger_BTB_dom_contain"/>
</dbReference>
<dbReference type="Gene3D" id="2.100.10.30">
    <property type="entry name" value="Jacalin-like lectin domain"/>
    <property type="match status" value="1"/>
</dbReference>
<evidence type="ECO:0000313" key="12">
    <source>
        <dbReference type="Proteomes" id="UP000321570"/>
    </source>
</evidence>
<dbReference type="PANTHER" id="PTHR46105">
    <property type="entry name" value="AGAP004733-PA"/>
    <property type="match status" value="1"/>
</dbReference>
<keyword evidence="4" id="KW-0863">Zinc-finger</keyword>
<keyword evidence="9" id="KW-0539">Nucleus</keyword>
<dbReference type="PANTHER" id="PTHR46105:SF5">
    <property type="entry name" value="ZINC FINGER AND BTB DOMAIN-CONTAINING PROTEIN 44 ISOFORM X1"/>
    <property type="match status" value="1"/>
</dbReference>
<evidence type="ECO:0000256" key="1">
    <source>
        <dbReference type="ARBA" id="ARBA00004123"/>
    </source>
</evidence>
<dbReference type="CDD" id="cd18186">
    <property type="entry name" value="BTB_POZ_ZBTB_KLHL-like"/>
    <property type="match status" value="1"/>
</dbReference>
<dbReference type="SUPFAM" id="SSF51101">
    <property type="entry name" value="Mannose-binding lectins"/>
    <property type="match status" value="1"/>
</dbReference>
<accession>A0A564YDP1</accession>
<dbReference type="EMBL" id="CABIJS010000176">
    <property type="protein sequence ID" value="VUZ45405.1"/>
    <property type="molecule type" value="Genomic_DNA"/>
</dbReference>
<sequence>MSDQNSVPDYLQVQEEDRMYFWREKAKCLKQLQSKGLFCNNTIDVGGELFNVHLEVLCASSQYFDRIIRHDSDFEDVVTLHNMTPETFRIILDYLYTGCVELNSSNIVDIYIAADFLILSLLLDRCRAFFRNINDEDLEAGVTIVSLYDDEIIFRNLIEKHNLFKKRDVSHVQSVSRCDDRDLFRYLCTNTQAHSGTASGRYNRDLIASQSFLIAREILELEEGETINGFTISREMYIYQVTFTTSKGRRLGPFGRDGKDETVSVDIPRERELIPHQDGVGDFKCLALHGFTFCINEDFGDEGVQFWENIQFVYSCVRADLGHVKGLKI</sequence>
<evidence type="ECO:0000256" key="6">
    <source>
        <dbReference type="ARBA" id="ARBA00023015"/>
    </source>
</evidence>
<proteinExistence type="predicted"/>
<dbReference type="GO" id="GO:0000978">
    <property type="term" value="F:RNA polymerase II cis-regulatory region sequence-specific DNA binding"/>
    <property type="evidence" value="ECO:0007669"/>
    <property type="project" value="TreeGrafter"/>
</dbReference>
<dbReference type="AlphaFoldDB" id="A0A564YDP1"/>
<evidence type="ECO:0000259" key="10">
    <source>
        <dbReference type="PROSITE" id="PS50097"/>
    </source>
</evidence>
<dbReference type="Gene3D" id="3.30.710.10">
    <property type="entry name" value="Potassium Channel Kv1.1, Chain A"/>
    <property type="match status" value="1"/>
</dbReference>
<keyword evidence="2" id="KW-0479">Metal-binding</keyword>